<dbReference type="AlphaFoldDB" id="A0A2P5SXC7"/>
<organism evidence="2 3">
    <name type="scientific">Candidatus Pantoea edessiphila</name>
    <dbReference type="NCBI Taxonomy" id="2044610"/>
    <lineage>
        <taxon>Bacteria</taxon>
        <taxon>Pseudomonadati</taxon>
        <taxon>Pseudomonadota</taxon>
        <taxon>Gammaproteobacteria</taxon>
        <taxon>Enterobacterales</taxon>
        <taxon>Erwiniaceae</taxon>
        <taxon>Pantoea</taxon>
    </lineage>
</organism>
<dbReference type="Pfam" id="PF01295">
    <property type="entry name" value="Adenylate_cycl"/>
    <property type="match status" value="1"/>
</dbReference>
<dbReference type="OrthoDB" id="5571448at2"/>
<comment type="caution">
    <text evidence="2">The sequence shown here is derived from an EMBL/GenBank/DDBJ whole genome shotgun (WGS) entry which is preliminary data.</text>
</comment>
<evidence type="ECO:0000313" key="2">
    <source>
        <dbReference type="EMBL" id="PPI86986.1"/>
    </source>
</evidence>
<accession>A0A2P5SXC7</accession>
<proteinExistence type="predicted"/>
<protein>
    <recommendedName>
        <fullName evidence="1">Adenylate cyclase class-I N-terminal domain-containing protein</fullName>
    </recommendedName>
</protein>
<name>A0A2P5SXC7_9GAMM</name>
<dbReference type="EMBL" id="PDKS01000006">
    <property type="protein sequence ID" value="PPI86986.1"/>
    <property type="molecule type" value="Genomic_DNA"/>
</dbReference>
<dbReference type="InterPro" id="IPR000274">
    <property type="entry name" value="Adenylate_cyclase_1"/>
</dbReference>
<dbReference type="GO" id="GO:0004016">
    <property type="term" value="F:adenylate cyclase activity"/>
    <property type="evidence" value="ECO:0007669"/>
    <property type="project" value="InterPro"/>
</dbReference>
<feature type="domain" description="Adenylate cyclase class-I N-terminal" evidence="1">
    <location>
        <begin position="11"/>
        <end position="202"/>
    </location>
</feature>
<dbReference type="Proteomes" id="UP000296034">
    <property type="component" value="Unassembled WGS sequence"/>
</dbReference>
<gene>
    <name evidence="2" type="ORF">CRV11_03505</name>
</gene>
<evidence type="ECO:0000259" key="1">
    <source>
        <dbReference type="Pfam" id="PF12633"/>
    </source>
</evidence>
<dbReference type="Pfam" id="PF12633">
    <property type="entry name" value="Adenyl_cycl_N"/>
    <property type="match status" value="1"/>
</dbReference>
<dbReference type="PANTHER" id="PTHR38760">
    <property type="entry name" value="ADENYLATE CYCLASE"/>
    <property type="match status" value="1"/>
</dbReference>
<dbReference type="InterPro" id="IPR024685">
    <property type="entry name" value="Adenylate_cyclase_1_N"/>
</dbReference>
<dbReference type="GO" id="GO:0006171">
    <property type="term" value="P:cAMP biosynthetic process"/>
    <property type="evidence" value="ECO:0007669"/>
    <property type="project" value="InterPro"/>
</dbReference>
<reference evidence="2 3" key="1">
    <citation type="journal article" date="2018" name="Genome Biol. Evol.">
        <title>Cladogenesis and Genomic Streamlining in Extracellular Endosymbionts of Tropical Stink Bugs.</title>
        <authorList>
            <person name="Otero-Bravo A."/>
            <person name="Goffredi S."/>
            <person name="Sabree Z.L."/>
        </authorList>
    </citation>
    <scope>NUCLEOTIDE SEQUENCE [LARGE SCALE GENOMIC DNA]</scope>
    <source>
        <strain evidence="2 3">SoET</strain>
    </source>
</reference>
<dbReference type="RefSeq" id="WP_136131968.1">
    <property type="nucleotide sequence ID" value="NZ_PDKS01000006.1"/>
</dbReference>
<dbReference type="PANTHER" id="PTHR38760:SF1">
    <property type="entry name" value="ADENYLATE CYCLASE"/>
    <property type="match status" value="1"/>
</dbReference>
<sequence length="415" mass="49591">MKKDFCFYKILTVKKRLDAIYQLRINRTLANTRLNFQQIYQLIPIFLHYQHPLIPGYIEDKVPYGITSFVLNKNQHQLLLSFVGNIKLNIQKKEMPITGVYSMGSTSSICQNKNSDLDIWVFHKYWLNHQDIINLKSKCNILQNWCHLVGVKVNFFLIDENYFKFKRTNYFNNENFNYNKNIFLLDEFYRTSVRIAGKRILWLVIPNKQEHQYEEYIISLYKKGFLLPEEWLDLGGFRSLKIEEYLNAIQLQIYKSVNSPYKSLLKIFLIEAYSLEYPNTKLLSIDVKECLHKGKMIGFGLDSYCMMLDRITNYLITIQDITRLDLVRRCFYFKVCEKLTIKKNSYLVNWRRKILVRLVQDWGWKEEQINKLDKSINQKSNDIYEIQNEISNIVIKSCNNLIKMSDINNLNKTVK</sequence>
<evidence type="ECO:0000313" key="3">
    <source>
        <dbReference type="Proteomes" id="UP000296034"/>
    </source>
</evidence>